<feature type="disulfide bond" evidence="3">
    <location>
        <begin position="223"/>
        <end position="236"/>
    </location>
</feature>
<feature type="disulfide bond" evidence="3">
    <location>
        <begin position="181"/>
        <end position="194"/>
    </location>
</feature>
<accession>A0ABN8PT18</accession>
<dbReference type="Gene3D" id="1.10.150.130">
    <property type="match status" value="1"/>
</dbReference>
<feature type="compositionally biased region" description="Basic and acidic residues" evidence="4">
    <location>
        <begin position="352"/>
        <end position="363"/>
    </location>
</feature>
<keyword evidence="5" id="KW-0812">Transmembrane</keyword>
<feature type="domain" description="TNFR-Cys" evidence="6">
    <location>
        <begin position="124"/>
        <end position="164"/>
    </location>
</feature>
<dbReference type="PANTHER" id="PTHR34605">
    <property type="entry name" value="PHAGE_INTEGRASE DOMAIN-CONTAINING PROTEIN"/>
    <property type="match status" value="1"/>
</dbReference>
<dbReference type="Gene3D" id="2.10.50.10">
    <property type="entry name" value="Tumor Necrosis Factor Receptor, subunit A, domain 2"/>
    <property type="match status" value="3"/>
</dbReference>
<keyword evidence="5" id="KW-1133">Transmembrane helix</keyword>
<protein>
    <recommendedName>
        <fullName evidence="6">TNFR-Cys domain-containing protein</fullName>
    </recommendedName>
</protein>
<evidence type="ECO:0000259" key="6">
    <source>
        <dbReference type="PROSITE" id="PS50050"/>
    </source>
</evidence>
<dbReference type="InterPro" id="IPR013762">
    <property type="entry name" value="Integrase-like_cat_sf"/>
</dbReference>
<dbReference type="InterPro" id="IPR052925">
    <property type="entry name" value="Phage_Integrase-like_Recomb"/>
</dbReference>
<dbReference type="InterPro" id="IPR010998">
    <property type="entry name" value="Integrase_recombinase_N"/>
</dbReference>
<feature type="repeat" description="TNFR-Cys" evidence="3">
    <location>
        <begin position="204"/>
        <end position="244"/>
    </location>
</feature>
<feature type="region of interest" description="Disordered" evidence="4">
    <location>
        <begin position="255"/>
        <end position="299"/>
    </location>
</feature>
<dbReference type="InterPro" id="IPR009030">
    <property type="entry name" value="Growth_fac_rcpt_cys_sf"/>
</dbReference>
<dbReference type="PANTHER" id="PTHR34605:SF3">
    <property type="entry name" value="P CELL-TYPE AGGLUTINATION PROTEIN MAP4-LIKE-RELATED"/>
    <property type="match status" value="1"/>
</dbReference>
<reference evidence="7 8" key="1">
    <citation type="submission" date="2022-05" db="EMBL/GenBank/DDBJ databases">
        <authorList>
            <consortium name="Genoscope - CEA"/>
            <person name="William W."/>
        </authorList>
    </citation>
    <scope>NUCLEOTIDE SEQUENCE [LARGE SCALE GENOMIC DNA]</scope>
</reference>
<dbReference type="SUPFAM" id="SSF57184">
    <property type="entry name" value="Growth factor receptor domain"/>
    <property type="match status" value="1"/>
</dbReference>
<feature type="disulfide bond" evidence="3">
    <location>
        <begin position="226"/>
        <end position="244"/>
    </location>
</feature>
<keyword evidence="8" id="KW-1185">Reference proteome</keyword>
<evidence type="ECO:0000313" key="8">
    <source>
        <dbReference type="Proteomes" id="UP001159405"/>
    </source>
</evidence>
<evidence type="ECO:0000313" key="7">
    <source>
        <dbReference type="EMBL" id="CAH3150266.1"/>
    </source>
</evidence>
<dbReference type="PROSITE" id="PS50050">
    <property type="entry name" value="TNFR_NGFR_2"/>
    <property type="match status" value="3"/>
</dbReference>
<feature type="domain" description="TNFR-Cys" evidence="6">
    <location>
        <begin position="165"/>
        <end position="202"/>
    </location>
</feature>
<gene>
    <name evidence="7" type="ORF">PLOB_00047338</name>
</gene>
<dbReference type="SUPFAM" id="SSF57586">
    <property type="entry name" value="TNF receptor-like"/>
    <property type="match status" value="1"/>
</dbReference>
<comment type="caution">
    <text evidence="3">Lacks conserved residue(s) required for the propagation of feature annotation.</text>
</comment>
<dbReference type="InterPro" id="IPR001368">
    <property type="entry name" value="TNFR/NGFR_Cys_rich_reg"/>
</dbReference>
<dbReference type="SMART" id="SM00208">
    <property type="entry name" value="TNFR"/>
    <property type="match status" value="3"/>
</dbReference>
<feature type="transmembrane region" description="Helical" evidence="5">
    <location>
        <begin position="320"/>
        <end position="345"/>
    </location>
</feature>
<feature type="repeat" description="TNFR-Cys" evidence="3">
    <location>
        <begin position="124"/>
        <end position="164"/>
    </location>
</feature>
<evidence type="ECO:0000256" key="4">
    <source>
        <dbReference type="SAM" id="MobiDB-lite"/>
    </source>
</evidence>
<evidence type="ECO:0000256" key="1">
    <source>
        <dbReference type="ARBA" id="ARBA00023125"/>
    </source>
</evidence>
<dbReference type="EMBL" id="CALNXK010000088">
    <property type="protein sequence ID" value="CAH3150266.1"/>
    <property type="molecule type" value="Genomic_DNA"/>
</dbReference>
<evidence type="ECO:0000256" key="2">
    <source>
        <dbReference type="ARBA" id="ARBA00023172"/>
    </source>
</evidence>
<feature type="disulfide bond" evidence="3">
    <location>
        <begin position="205"/>
        <end position="220"/>
    </location>
</feature>
<feature type="domain" description="TNFR-Cys" evidence="6">
    <location>
        <begin position="204"/>
        <end position="244"/>
    </location>
</feature>
<dbReference type="SUPFAM" id="SSF56349">
    <property type="entry name" value="DNA breaking-rejoining enzymes"/>
    <property type="match status" value="1"/>
</dbReference>
<dbReference type="CDD" id="cd12087">
    <property type="entry name" value="TM_EGFR-like"/>
    <property type="match status" value="1"/>
</dbReference>
<dbReference type="InterPro" id="IPR011010">
    <property type="entry name" value="DNA_brk_join_enz"/>
</dbReference>
<dbReference type="SUPFAM" id="SSF47823">
    <property type="entry name" value="lambda integrase-like, N-terminal domain"/>
    <property type="match status" value="1"/>
</dbReference>
<feature type="region of interest" description="Disordered" evidence="4">
    <location>
        <begin position="350"/>
        <end position="417"/>
    </location>
</feature>
<keyword evidence="5" id="KW-0472">Membrane</keyword>
<evidence type="ECO:0000256" key="3">
    <source>
        <dbReference type="PROSITE-ProRule" id="PRU00206"/>
    </source>
</evidence>
<evidence type="ECO:0000256" key="5">
    <source>
        <dbReference type="SAM" id="Phobius"/>
    </source>
</evidence>
<feature type="compositionally biased region" description="Basic and acidic residues" evidence="4">
    <location>
        <begin position="255"/>
        <end position="275"/>
    </location>
</feature>
<feature type="compositionally biased region" description="Polar residues" evidence="4">
    <location>
        <begin position="281"/>
        <end position="299"/>
    </location>
</feature>
<proteinExistence type="predicted"/>
<comment type="caution">
    <text evidence="7">The sequence shown here is derived from an EMBL/GenBank/DDBJ whole genome shotgun (WGS) entry which is preliminary data.</text>
</comment>
<dbReference type="Gene3D" id="1.10.443.10">
    <property type="entry name" value="Intergrase catalytic core"/>
    <property type="match status" value="1"/>
</dbReference>
<keyword evidence="3" id="KW-1015">Disulfide bond</keyword>
<dbReference type="PROSITE" id="PS00652">
    <property type="entry name" value="TNFR_NGFR_1"/>
    <property type="match status" value="1"/>
</dbReference>
<keyword evidence="2" id="KW-0233">DNA recombination</keyword>
<feature type="disulfide bond" evidence="3">
    <location>
        <begin position="184"/>
        <end position="202"/>
    </location>
</feature>
<keyword evidence="1" id="KW-0238">DNA-binding</keyword>
<feature type="repeat" description="TNFR-Cys" evidence="3">
    <location>
        <begin position="165"/>
        <end position="202"/>
    </location>
</feature>
<dbReference type="Proteomes" id="UP001159405">
    <property type="component" value="Unassembled WGS sequence"/>
</dbReference>
<name>A0ABN8PT18_9CNID</name>
<organism evidence="7 8">
    <name type="scientific">Porites lobata</name>
    <dbReference type="NCBI Taxonomy" id="104759"/>
    <lineage>
        <taxon>Eukaryota</taxon>
        <taxon>Metazoa</taxon>
        <taxon>Cnidaria</taxon>
        <taxon>Anthozoa</taxon>
        <taxon>Hexacorallia</taxon>
        <taxon>Scleractinia</taxon>
        <taxon>Fungiina</taxon>
        <taxon>Poritidae</taxon>
        <taxon>Porites</taxon>
    </lineage>
</organism>
<sequence>MSLDTGERGLRKEQWRVRKRKRRRIVSPRFFAFLATPRSHYLKALNRLRDQVILRLPVVANPRVGTTSKFLCHYAVANFFNCVDGKSMLCMYVRAVVFGCIFVTSTFAVNCPKGSYISSRGCTPCPENEYSDYVNSTKCWKCDACKGRHNLVTQVCNSTTNTKCACEPGFYWDDALFCLKCDRCKRGHGMVKNCTSDSNTVCEHCEHGKTYSDKKDFNSCKNCSICPDGYFEQRRCTRKNDTICLKDTEQNKSKNNWKIDNRGRSSGSRQREGSKPRLKNKNSTQSPIQHSTNTSILKTIDGSSSLKSMEMITTGTEMQLVIALGVVSGFAFLVLIVTLSLMFFIRRKSRKSTKDTDKERVEDPTPSASATEVARENPYTSLPHIGTGQGPGETGPPSRPTDESDCSQPHRQDAGSPTNRCLCSLFDGIPTSTRRNHQSAQRRYIAFCKAEGRTTPNGSPLPADERTLMHFCTRLVDNMNPYSSIKLHLSAVRSLHMDNGLCDPLLNCHQLEYLIKGIKQVEGSSSPRRLPVTIDLMRIIHQSLDFTFQDNVMLWAACCLGFFGFVRTGEFTVNGSSFNAETHMTIRDIEADSEVNSSFLKVHIKRPKMEPFRKECDVYVGRGDTCMCPLEAIINYLEARGSTSGPLFLHLDGTPLTRQTLSSTLKSILDSAGFSSAHSGYSFRIGAAETAASRGVSGHLIRTLGRRSSRAYDDYSRTPVCSILRVTKQIL</sequence>
<dbReference type="Pfam" id="PF00020">
    <property type="entry name" value="TNFR_c6"/>
    <property type="match status" value="3"/>
</dbReference>